<dbReference type="SUPFAM" id="SSF46785">
    <property type="entry name" value="Winged helix' DNA-binding domain"/>
    <property type="match status" value="1"/>
</dbReference>
<dbReference type="Gene3D" id="1.10.10.10">
    <property type="entry name" value="Winged helix-like DNA-binding domain superfamily/Winged helix DNA-binding domain"/>
    <property type="match status" value="1"/>
</dbReference>
<dbReference type="AlphaFoldDB" id="A0A3E0GTP3"/>
<protein>
    <submittedName>
        <fullName evidence="6">Methyltransferase family protein</fullName>
    </submittedName>
</protein>
<dbReference type="GO" id="GO:0032259">
    <property type="term" value="P:methylation"/>
    <property type="evidence" value="ECO:0007669"/>
    <property type="project" value="UniProtKB-KW"/>
</dbReference>
<dbReference type="InterPro" id="IPR001077">
    <property type="entry name" value="COMT_C"/>
</dbReference>
<comment type="caution">
    <text evidence="6">The sequence shown here is derived from an EMBL/GenBank/DDBJ whole genome shotgun (WGS) entry which is preliminary data.</text>
</comment>
<keyword evidence="7" id="KW-1185">Reference proteome</keyword>
<evidence type="ECO:0000256" key="2">
    <source>
        <dbReference type="ARBA" id="ARBA00022679"/>
    </source>
</evidence>
<name>A0A3E0GTP3_9PSEU</name>
<dbReference type="PANTHER" id="PTHR43712:SF2">
    <property type="entry name" value="O-METHYLTRANSFERASE CICE"/>
    <property type="match status" value="1"/>
</dbReference>
<dbReference type="Pfam" id="PF00891">
    <property type="entry name" value="Methyltransf_2"/>
    <property type="match status" value="1"/>
</dbReference>
<evidence type="ECO:0000256" key="3">
    <source>
        <dbReference type="ARBA" id="ARBA00022691"/>
    </source>
</evidence>
<dbReference type="InterPro" id="IPR012967">
    <property type="entry name" value="COMT_dimerisation"/>
</dbReference>
<dbReference type="GO" id="GO:0046983">
    <property type="term" value="F:protein dimerization activity"/>
    <property type="evidence" value="ECO:0007669"/>
    <property type="project" value="InterPro"/>
</dbReference>
<dbReference type="PANTHER" id="PTHR43712">
    <property type="entry name" value="PUTATIVE (AFU_ORTHOLOGUE AFUA_4G14580)-RELATED"/>
    <property type="match status" value="1"/>
</dbReference>
<keyword evidence="1 6" id="KW-0489">Methyltransferase</keyword>
<dbReference type="PIRSF" id="PIRSF005739">
    <property type="entry name" value="O-mtase"/>
    <property type="match status" value="1"/>
</dbReference>
<gene>
    <name evidence="6" type="ORF">BCF44_13151</name>
</gene>
<dbReference type="Pfam" id="PF08100">
    <property type="entry name" value="Dimerisation"/>
    <property type="match status" value="1"/>
</dbReference>
<evidence type="ECO:0000256" key="1">
    <source>
        <dbReference type="ARBA" id="ARBA00022603"/>
    </source>
</evidence>
<dbReference type="OrthoDB" id="582216at2"/>
<evidence type="ECO:0000313" key="7">
    <source>
        <dbReference type="Proteomes" id="UP000256269"/>
    </source>
</evidence>
<dbReference type="Proteomes" id="UP000256269">
    <property type="component" value="Unassembled WGS sequence"/>
</dbReference>
<dbReference type="RefSeq" id="WP_116181827.1">
    <property type="nucleotide sequence ID" value="NZ_CP144375.1"/>
</dbReference>
<evidence type="ECO:0000259" key="5">
    <source>
        <dbReference type="Pfam" id="PF08100"/>
    </source>
</evidence>
<proteinExistence type="predicted"/>
<feature type="domain" description="O-methyltransferase dimerisation" evidence="5">
    <location>
        <begin position="31"/>
        <end position="105"/>
    </location>
</feature>
<reference evidence="6 7" key="1">
    <citation type="submission" date="2018-08" db="EMBL/GenBank/DDBJ databases">
        <title>Genomic Encyclopedia of Archaeal and Bacterial Type Strains, Phase II (KMG-II): from individual species to whole genera.</title>
        <authorList>
            <person name="Goeker M."/>
        </authorList>
    </citation>
    <scope>NUCLEOTIDE SEQUENCE [LARGE SCALE GENOMIC DNA]</scope>
    <source>
        <strain evidence="6 7">DSM 45791</strain>
    </source>
</reference>
<organism evidence="6 7">
    <name type="scientific">Kutzneria buriramensis</name>
    <dbReference type="NCBI Taxonomy" id="1045776"/>
    <lineage>
        <taxon>Bacteria</taxon>
        <taxon>Bacillati</taxon>
        <taxon>Actinomycetota</taxon>
        <taxon>Actinomycetes</taxon>
        <taxon>Pseudonocardiales</taxon>
        <taxon>Pseudonocardiaceae</taxon>
        <taxon>Kutzneria</taxon>
    </lineage>
</organism>
<keyword evidence="3" id="KW-0949">S-adenosyl-L-methionine</keyword>
<dbReference type="PROSITE" id="PS51683">
    <property type="entry name" value="SAM_OMT_II"/>
    <property type="match status" value="1"/>
</dbReference>
<sequence length="364" mass="39131">MTNILPLVDTGLLPADGANSDVVMAAHRVYEHLIALWAPGVIEAAHDLGVFDALGTAPARADELAEQLGTDTKATGVLLEALYAYEIVAREVADDGVVGYTLAPAMAEVLSPTGLFSLTGKIGYDRKLAWDAWRGLADAVRSGRYDASGSEQGNRISEYEYESLVTGINFWAPPIVRELGRALRELGWPTTESARMLDIGCGSGLYSHLLLQEFPGLSAVGIDVELILKIAVEQSLRLGVADRFATFDGDFTSDDLGRDFDLVLLVNIFHLQSGDSAGLLAKRVASALGDNGIVAIVDQIIDDRQGPRSTHNRFFRLFATSMLATGGGGAYTVDDYDAWLESAGLHRIALVDTPMHRVLLAKRS</sequence>
<dbReference type="Gene3D" id="3.40.50.150">
    <property type="entry name" value="Vaccinia Virus protein VP39"/>
    <property type="match status" value="1"/>
</dbReference>
<accession>A0A3E0GTP3</accession>
<dbReference type="SUPFAM" id="SSF53335">
    <property type="entry name" value="S-adenosyl-L-methionine-dependent methyltransferases"/>
    <property type="match status" value="1"/>
</dbReference>
<dbReference type="InterPro" id="IPR036390">
    <property type="entry name" value="WH_DNA-bd_sf"/>
</dbReference>
<evidence type="ECO:0000313" key="6">
    <source>
        <dbReference type="EMBL" id="REH26996.1"/>
    </source>
</evidence>
<dbReference type="InterPro" id="IPR016461">
    <property type="entry name" value="COMT-like"/>
</dbReference>
<keyword evidence="2 6" id="KW-0808">Transferase</keyword>
<feature type="domain" description="O-methyltransferase C-terminal" evidence="4">
    <location>
        <begin position="194"/>
        <end position="345"/>
    </location>
</feature>
<dbReference type="GO" id="GO:0008171">
    <property type="term" value="F:O-methyltransferase activity"/>
    <property type="evidence" value="ECO:0007669"/>
    <property type="project" value="InterPro"/>
</dbReference>
<dbReference type="EMBL" id="QUNO01000031">
    <property type="protein sequence ID" value="REH26996.1"/>
    <property type="molecule type" value="Genomic_DNA"/>
</dbReference>
<dbReference type="InterPro" id="IPR036388">
    <property type="entry name" value="WH-like_DNA-bd_sf"/>
</dbReference>
<dbReference type="InterPro" id="IPR029063">
    <property type="entry name" value="SAM-dependent_MTases_sf"/>
</dbReference>
<dbReference type="CDD" id="cd02440">
    <property type="entry name" value="AdoMet_MTases"/>
    <property type="match status" value="1"/>
</dbReference>
<evidence type="ECO:0000259" key="4">
    <source>
        <dbReference type="Pfam" id="PF00891"/>
    </source>
</evidence>